<dbReference type="PANTHER" id="PTHR33545:SF5">
    <property type="entry name" value="UPF0750 MEMBRANE PROTEIN YITT"/>
    <property type="match status" value="1"/>
</dbReference>
<evidence type="ECO:0000313" key="8">
    <source>
        <dbReference type="Proteomes" id="UP000249522"/>
    </source>
</evidence>
<comment type="caution">
    <text evidence="7">The sequence shown here is derived from an EMBL/GenBank/DDBJ whole genome shotgun (WGS) entry which is preliminary data.</text>
</comment>
<feature type="transmembrane region" description="Helical" evidence="6">
    <location>
        <begin position="98"/>
        <end position="119"/>
    </location>
</feature>
<evidence type="ECO:0000256" key="6">
    <source>
        <dbReference type="SAM" id="Phobius"/>
    </source>
</evidence>
<evidence type="ECO:0000313" key="7">
    <source>
        <dbReference type="EMBL" id="PZD96188.1"/>
    </source>
</evidence>
<evidence type="ECO:0000256" key="1">
    <source>
        <dbReference type="ARBA" id="ARBA00004651"/>
    </source>
</evidence>
<feature type="transmembrane region" description="Helical" evidence="6">
    <location>
        <begin position="49"/>
        <end position="67"/>
    </location>
</feature>
<evidence type="ECO:0000256" key="5">
    <source>
        <dbReference type="ARBA" id="ARBA00023136"/>
    </source>
</evidence>
<dbReference type="PANTHER" id="PTHR33545">
    <property type="entry name" value="UPF0750 MEMBRANE PROTEIN YITT-RELATED"/>
    <property type="match status" value="1"/>
</dbReference>
<keyword evidence="3 6" id="KW-0812">Transmembrane</keyword>
<dbReference type="OrthoDB" id="2602718at2"/>
<evidence type="ECO:0008006" key="9">
    <source>
        <dbReference type="Google" id="ProtNLM"/>
    </source>
</evidence>
<dbReference type="GO" id="GO:0005886">
    <property type="term" value="C:plasma membrane"/>
    <property type="evidence" value="ECO:0007669"/>
    <property type="project" value="UniProtKB-SubCell"/>
</dbReference>
<dbReference type="Proteomes" id="UP000249522">
    <property type="component" value="Unassembled WGS sequence"/>
</dbReference>
<comment type="subcellular location">
    <subcellularLocation>
        <location evidence="1">Cell membrane</location>
        <topology evidence="1">Multi-pass membrane protein</topology>
    </subcellularLocation>
</comment>
<feature type="transmembrane region" description="Helical" evidence="6">
    <location>
        <begin position="139"/>
        <end position="161"/>
    </location>
</feature>
<accession>A0A2W1L7Q4</accession>
<dbReference type="AlphaFoldDB" id="A0A2W1L7Q4"/>
<dbReference type="EMBL" id="QKRB01000042">
    <property type="protein sequence ID" value="PZD96188.1"/>
    <property type="molecule type" value="Genomic_DNA"/>
</dbReference>
<protein>
    <recommendedName>
        <fullName evidence="9">YitT family protein</fullName>
    </recommendedName>
</protein>
<evidence type="ECO:0000256" key="3">
    <source>
        <dbReference type="ARBA" id="ARBA00022692"/>
    </source>
</evidence>
<evidence type="ECO:0000256" key="4">
    <source>
        <dbReference type="ARBA" id="ARBA00022989"/>
    </source>
</evidence>
<feature type="transmembrane region" description="Helical" evidence="6">
    <location>
        <begin position="167"/>
        <end position="185"/>
    </location>
</feature>
<proteinExistence type="predicted"/>
<dbReference type="InterPro" id="IPR003740">
    <property type="entry name" value="YitT"/>
</dbReference>
<gene>
    <name evidence="7" type="ORF">DNH61_09820</name>
</gene>
<keyword evidence="8" id="KW-1185">Reference proteome</keyword>
<sequence length="197" mass="21609">MIVQKLWIMTLGGLLIALAINLFILPYHITEGGLIGVGLLLKYLLHVNAGLAMLVISIPIYAVAWWYRRRLVMYNIISALITALLIDAVHLIPYKLPLHPLASAIIGGIMIGTGVGVMLRHSITTDGIDLIAHLVSRFVRINVGIVIFFLDVLIIGAGYFIMTEKQFLLSLITITGVGFITLLLTHNHSQHSNPVAD</sequence>
<evidence type="ECO:0000256" key="2">
    <source>
        <dbReference type="ARBA" id="ARBA00022475"/>
    </source>
</evidence>
<keyword evidence="2" id="KW-1003">Cell membrane</keyword>
<feature type="transmembrane region" description="Helical" evidence="6">
    <location>
        <begin position="7"/>
        <end position="29"/>
    </location>
</feature>
<name>A0A2W1L7Q4_9BACL</name>
<keyword evidence="4 6" id="KW-1133">Transmembrane helix</keyword>
<feature type="transmembrane region" description="Helical" evidence="6">
    <location>
        <begin position="74"/>
        <end position="92"/>
    </location>
</feature>
<organism evidence="7 8">
    <name type="scientific">Paenibacillus sambharensis</name>
    <dbReference type="NCBI Taxonomy" id="1803190"/>
    <lineage>
        <taxon>Bacteria</taxon>
        <taxon>Bacillati</taxon>
        <taxon>Bacillota</taxon>
        <taxon>Bacilli</taxon>
        <taxon>Bacillales</taxon>
        <taxon>Paenibacillaceae</taxon>
        <taxon>Paenibacillus</taxon>
    </lineage>
</organism>
<dbReference type="InterPro" id="IPR051461">
    <property type="entry name" value="UPF0750_membrane"/>
</dbReference>
<dbReference type="Pfam" id="PF02588">
    <property type="entry name" value="YitT_membrane"/>
    <property type="match status" value="1"/>
</dbReference>
<keyword evidence="5 6" id="KW-0472">Membrane</keyword>
<reference evidence="7 8" key="1">
    <citation type="submission" date="2018-06" db="EMBL/GenBank/DDBJ databases">
        <title>Paenibacillus imtechensis sp. nov.</title>
        <authorList>
            <person name="Pinnaka A.K."/>
            <person name="Singh H."/>
            <person name="Kaur M."/>
        </authorList>
    </citation>
    <scope>NUCLEOTIDE SEQUENCE [LARGE SCALE GENOMIC DNA]</scope>
    <source>
        <strain evidence="7 8">SMB1</strain>
    </source>
</reference>
<dbReference type="RefSeq" id="WP_111146476.1">
    <property type="nucleotide sequence ID" value="NZ_QKRB01000042.1"/>
</dbReference>